<dbReference type="SUPFAM" id="SSF103473">
    <property type="entry name" value="MFS general substrate transporter"/>
    <property type="match status" value="1"/>
</dbReference>
<dbReference type="InterPro" id="IPR036259">
    <property type="entry name" value="MFS_trans_sf"/>
</dbReference>
<dbReference type="Gene3D" id="1.20.1250.20">
    <property type="entry name" value="MFS general substrate transporter like domains"/>
    <property type="match status" value="1"/>
</dbReference>
<organism evidence="2 3">
    <name type="scientific">Hibiscus sabdariffa</name>
    <name type="common">roselle</name>
    <dbReference type="NCBI Taxonomy" id="183260"/>
    <lineage>
        <taxon>Eukaryota</taxon>
        <taxon>Viridiplantae</taxon>
        <taxon>Streptophyta</taxon>
        <taxon>Embryophyta</taxon>
        <taxon>Tracheophyta</taxon>
        <taxon>Spermatophyta</taxon>
        <taxon>Magnoliopsida</taxon>
        <taxon>eudicotyledons</taxon>
        <taxon>Gunneridae</taxon>
        <taxon>Pentapetalae</taxon>
        <taxon>rosids</taxon>
        <taxon>malvids</taxon>
        <taxon>Malvales</taxon>
        <taxon>Malvaceae</taxon>
        <taxon>Malvoideae</taxon>
        <taxon>Hibiscus</taxon>
    </lineage>
</organism>
<keyword evidence="1" id="KW-0812">Transmembrane</keyword>
<dbReference type="EMBL" id="JBBPBN010000036">
    <property type="protein sequence ID" value="KAK9001085.1"/>
    <property type="molecule type" value="Genomic_DNA"/>
</dbReference>
<comment type="caution">
    <text evidence="2">The sequence shown here is derived from an EMBL/GenBank/DDBJ whole genome shotgun (WGS) entry which is preliminary data.</text>
</comment>
<dbReference type="PANTHER" id="PTHR11654">
    <property type="entry name" value="OLIGOPEPTIDE TRANSPORTER-RELATED"/>
    <property type="match status" value="1"/>
</dbReference>
<proteinExistence type="predicted"/>
<evidence type="ECO:0000313" key="2">
    <source>
        <dbReference type="EMBL" id="KAK9001085.1"/>
    </source>
</evidence>
<gene>
    <name evidence="2" type="ORF">V6N11_082877</name>
</gene>
<feature type="transmembrane region" description="Helical" evidence="1">
    <location>
        <begin position="93"/>
        <end position="112"/>
    </location>
</feature>
<feature type="transmembrane region" description="Helical" evidence="1">
    <location>
        <begin position="119"/>
        <end position="142"/>
    </location>
</feature>
<reference evidence="2 3" key="1">
    <citation type="journal article" date="2024" name="G3 (Bethesda)">
        <title>Genome assembly of Hibiscus sabdariffa L. provides insights into metabolisms of medicinal natural products.</title>
        <authorList>
            <person name="Kim T."/>
        </authorList>
    </citation>
    <scope>NUCLEOTIDE SEQUENCE [LARGE SCALE GENOMIC DNA]</scope>
    <source>
        <strain evidence="2">TK-2024</strain>
        <tissue evidence="2">Old leaves</tissue>
    </source>
</reference>
<evidence type="ECO:0000256" key="1">
    <source>
        <dbReference type="SAM" id="Phobius"/>
    </source>
</evidence>
<protein>
    <submittedName>
        <fullName evidence="2">Uncharacterized protein</fullName>
    </submittedName>
</protein>
<accession>A0ABR2QKK1</accession>
<evidence type="ECO:0000313" key="3">
    <source>
        <dbReference type="Proteomes" id="UP001396334"/>
    </source>
</evidence>
<dbReference type="Proteomes" id="UP001396334">
    <property type="component" value="Unassembled WGS sequence"/>
</dbReference>
<keyword evidence="3" id="KW-1185">Reference proteome</keyword>
<keyword evidence="1" id="KW-0472">Membrane</keyword>
<keyword evidence="1" id="KW-1133">Transmembrane helix</keyword>
<sequence>MVVKRIRDKSGSFFLYLCSKGFQTSASSTTTTTKGNALSVSVSDQKKPGGWKAMPFILGNETFERFATIGLLSNFMVYLMREFNMDQVSASNVLFIWSGVTNFAPLVGAFISDAYVGRFLTIAVCSVASFLGMLTITLTAWIPDLQPPRCQPEQQLLDHCIGASKAQIGVLECGVYYDPPLKDYVLSKLPLTYQFRSLNKAAITTENDIEPDVMSGFNFVYFLYVARRYRYKGQVQIESKSSEPDVELSSMKA</sequence>
<name>A0ABR2QKK1_9ROSI</name>